<feature type="compositionally biased region" description="Basic and acidic residues" evidence="7">
    <location>
        <begin position="179"/>
        <end position="189"/>
    </location>
</feature>
<dbReference type="InterPro" id="IPR045316">
    <property type="entry name" value="Msc2-like"/>
</dbReference>
<evidence type="ECO:0000256" key="2">
    <source>
        <dbReference type="ARBA" id="ARBA00022448"/>
    </source>
</evidence>
<dbReference type="NCBIfam" id="NF033827">
    <property type="entry name" value="CDF_efflux_DmeF"/>
    <property type="match status" value="1"/>
</dbReference>
<comment type="subcellular location">
    <subcellularLocation>
        <location evidence="1">Membrane</location>
        <topology evidence="1">Multi-pass membrane protein</topology>
    </subcellularLocation>
</comment>
<dbReference type="RefSeq" id="WP_193685992.1">
    <property type="nucleotide sequence ID" value="NZ_CP062941.1"/>
</dbReference>
<name>A0A7L9U3G7_9BURK</name>
<dbReference type="InterPro" id="IPR058533">
    <property type="entry name" value="Cation_efflux_TM"/>
</dbReference>
<dbReference type="GO" id="GO:0005385">
    <property type="term" value="F:zinc ion transmembrane transporter activity"/>
    <property type="evidence" value="ECO:0007669"/>
    <property type="project" value="InterPro"/>
</dbReference>
<protein>
    <submittedName>
        <fullName evidence="10">CDF family Co(II)/Ni(II) efflux transporter DmeF</fullName>
    </submittedName>
</protein>
<evidence type="ECO:0000256" key="4">
    <source>
        <dbReference type="ARBA" id="ARBA00022989"/>
    </source>
</evidence>
<gene>
    <name evidence="10" type="primary">dmeF</name>
    <name evidence="10" type="ORF">LPB04_18675</name>
</gene>
<evidence type="ECO:0000259" key="9">
    <source>
        <dbReference type="Pfam" id="PF01545"/>
    </source>
</evidence>
<keyword evidence="5" id="KW-0406">Ion transport</keyword>
<feature type="transmembrane region" description="Helical" evidence="8">
    <location>
        <begin position="68"/>
        <end position="89"/>
    </location>
</feature>
<dbReference type="KEGG" id="mlir:LPB04_18675"/>
<feature type="transmembrane region" description="Helical" evidence="8">
    <location>
        <begin position="134"/>
        <end position="157"/>
    </location>
</feature>
<feature type="transmembrane region" description="Helical" evidence="8">
    <location>
        <begin position="37"/>
        <end position="56"/>
    </location>
</feature>
<dbReference type="GO" id="GO:0016020">
    <property type="term" value="C:membrane"/>
    <property type="evidence" value="ECO:0007669"/>
    <property type="project" value="UniProtKB-SubCell"/>
</dbReference>
<keyword evidence="11" id="KW-1185">Reference proteome</keyword>
<evidence type="ECO:0000256" key="1">
    <source>
        <dbReference type="ARBA" id="ARBA00004141"/>
    </source>
</evidence>
<feature type="compositionally biased region" description="Basic residues" evidence="7">
    <location>
        <begin position="164"/>
        <end position="178"/>
    </location>
</feature>
<reference evidence="10 11" key="1">
    <citation type="submission" date="2020-10" db="EMBL/GenBank/DDBJ databases">
        <title>Genome sequencing of Massilia sp. LPB0304.</title>
        <authorList>
            <person name="Kim J."/>
        </authorList>
    </citation>
    <scope>NUCLEOTIDE SEQUENCE [LARGE SCALE GENOMIC DNA]</scope>
    <source>
        <strain evidence="10 11">LPB0304</strain>
    </source>
</reference>
<feature type="region of interest" description="Disordered" evidence="7">
    <location>
        <begin position="164"/>
        <end position="189"/>
    </location>
</feature>
<keyword evidence="4 8" id="KW-1133">Transmembrane helix</keyword>
<feature type="domain" description="Cation efflux protein transmembrane" evidence="9">
    <location>
        <begin position="39"/>
        <end position="256"/>
    </location>
</feature>
<dbReference type="EMBL" id="CP062941">
    <property type="protein sequence ID" value="QOL48949.1"/>
    <property type="molecule type" value="Genomic_DNA"/>
</dbReference>
<feature type="transmembrane region" description="Helical" evidence="8">
    <location>
        <begin position="230"/>
        <end position="248"/>
    </location>
</feature>
<evidence type="ECO:0000313" key="10">
    <source>
        <dbReference type="EMBL" id="QOL48949.1"/>
    </source>
</evidence>
<keyword evidence="2" id="KW-0813">Transport</keyword>
<dbReference type="AlphaFoldDB" id="A0A7L9U3G7"/>
<evidence type="ECO:0000256" key="7">
    <source>
        <dbReference type="SAM" id="MobiDB-lite"/>
    </source>
</evidence>
<dbReference type="Proteomes" id="UP000593875">
    <property type="component" value="Chromosome"/>
</dbReference>
<evidence type="ECO:0000256" key="3">
    <source>
        <dbReference type="ARBA" id="ARBA00022692"/>
    </source>
</evidence>
<evidence type="ECO:0000256" key="8">
    <source>
        <dbReference type="SAM" id="Phobius"/>
    </source>
</evidence>
<dbReference type="NCBIfam" id="TIGR01297">
    <property type="entry name" value="CDF"/>
    <property type="match status" value="1"/>
</dbReference>
<dbReference type="GO" id="GO:0006882">
    <property type="term" value="P:intracellular zinc ion homeostasis"/>
    <property type="evidence" value="ECO:0007669"/>
    <property type="project" value="InterPro"/>
</dbReference>
<dbReference type="Gene3D" id="1.20.1510.10">
    <property type="entry name" value="Cation efflux protein transmembrane domain"/>
    <property type="match status" value="1"/>
</dbReference>
<dbReference type="InterPro" id="IPR027469">
    <property type="entry name" value="Cation_efflux_TMD_sf"/>
</dbReference>
<evidence type="ECO:0000256" key="6">
    <source>
        <dbReference type="ARBA" id="ARBA00023136"/>
    </source>
</evidence>
<sequence>MQDLAQAHIAHAHIGDELAHDHIFDKGSNKAERGTRMVMWITLAMMVIEIAAGWWLNSMALLADGWHMSSHALAIGLSAFAYAAARKYAQDPRFAFGTWKIEILAGFTSAVFLLGIAALMAFSSIERIFAPQPIHYRDAIVIAIIGLVVNVVCASILGHAHHDHGHGHHGHDHHGHDHHGHDHGHDRGHGHHDLNLKSAYVHVIADAATSVLAIAALAGGWAFGWSWLDPVMGIVGAVLVAVWAKNLIVETGKVLLDREMDAPVVEEIREVVAGASAPGATRLVDLHVWRVGKQFYSCAMSVVTNDAALTPARLREQLGVHEEIVHSTIEVHYRQGAQRG</sequence>
<keyword evidence="6 8" id="KW-0472">Membrane</keyword>
<dbReference type="PANTHER" id="PTHR45755">
    <property type="match status" value="1"/>
</dbReference>
<dbReference type="InterPro" id="IPR002524">
    <property type="entry name" value="Cation_efflux"/>
</dbReference>
<feature type="transmembrane region" description="Helical" evidence="8">
    <location>
        <begin position="101"/>
        <end position="122"/>
    </location>
</feature>
<proteinExistence type="predicted"/>
<evidence type="ECO:0000313" key="11">
    <source>
        <dbReference type="Proteomes" id="UP000593875"/>
    </source>
</evidence>
<organism evidence="10 11">
    <name type="scientific">Massilia litorea</name>
    <dbReference type="NCBI Taxonomy" id="2769491"/>
    <lineage>
        <taxon>Bacteria</taxon>
        <taxon>Pseudomonadati</taxon>
        <taxon>Pseudomonadota</taxon>
        <taxon>Betaproteobacteria</taxon>
        <taxon>Burkholderiales</taxon>
        <taxon>Oxalobacteraceae</taxon>
        <taxon>Telluria group</taxon>
        <taxon>Massilia</taxon>
    </lineage>
</organism>
<accession>A0A7L9U3G7</accession>
<dbReference type="PANTHER" id="PTHR45755:SF4">
    <property type="entry name" value="ZINC TRANSPORTER 7"/>
    <property type="match status" value="1"/>
</dbReference>
<evidence type="ECO:0000256" key="5">
    <source>
        <dbReference type="ARBA" id="ARBA00023065"/>
    </source>
</evidence>
<dbReference type="SUPFAM" id="SSF161111">
    <property type="entry name" value="Cation efflux protein transmembrane domain-like"/>
    <property type="match status" value="1"/>
</dbReference>
<keyword evidence="3 8" id="KW-0812">Transmembrane</keyword>
<feature type="transmembrane region" description="Helical" evidence="8">
    <location>
        <begin position="199"/>
        <end position="224"/>
    </location>
</feature>
<dbReference type="Pfam" id="PF01545">
    <property type="entry name" value="Cation_efflux"/>
    <property type="match status" value="1"/>
</dbReference>